<dbReference type="PIRSF" id="PIRSF000137">
    <property type="entry name" value="Alcohol_oxidase"/>
    <property type="match status" value="1"/>
</dbReference>
<dbReference type="Proteomes" id="UP000053257">
    <property type="component" value="Unassembled WGS sequence"/>
</dbReference>
<dbReference type="PANTHER" id="PTHR11552:SF147">
    <property type="entry name" value="CHOLINE DEHYDROGENASE, MITOCHONDRIAL"/>
    <property type="match status" value="1"/>
</dbReference>
<gene>
    <name evidence="7" type="ORF">PHLGIDRAFT_101123</name>
</gene>
<keyword evidence="8" id="KW-1185">Reference proteome</keyword>
<dbReference type="InterPro" id="IPR007867">
    <property type="entry name" value="GMC_OxRtase_C"/>
</dbReference>
<evidence type="ECO:0000256" key="5">
    <source>
        <dbReference type="PIRSR" id="PIRSR000137-1"/>
    </source>
</evidence>
<dbReference type="Gene3D" id="3.50.50.60">
    <property type="entry name" value="FAD/NAD(P)-binding domain"/>
    <property type="match status" value="1"/>
</dbReference>
<dbReference type="SUPFAM" id="SSF54373">
    <property type="entry name" value="FAD-linked reductases, C-terminal domain"/>
    <property type="match status" value="1"/>
</dbReference>
<accession>A0A0C3PSS8</accession>
<comment type="cofactor">
    <cofactor evidence="1">
        <name>FAD</name>
        <dbReference type="ChEBI" id="CHEBI:57692"/>
    </cofactor>
</comment>
<name>A0A0C3PSS8_PHLG1</name>
<dbReference type="OrthoDB" id="269227at2759"/>
<dbReference type="InterPro" id="IPR012132">
    <property type="entry name" value="GMC_OxRdtase"/>
</dbReference>
<dbReference type="InterPro" id="IPR000172">
    <property type="entry name" value="GMC_OxRdtase_N"/>
</dbReference>
<dbReference type="SUPFAM" id="SSF51905">
    <property type="entry name" value="FAD/NAD(P)-binding domain"/>
    <property type="match status" value="1"/>
</dbReference>
<dbReference type="HOGENOM" id="CLU_002865_7_2_1"/>
<evidence type="ECO:0000313" key="8">
    <source>
        <dbReference type="Proteomes" id="UP000053257"/>
    </source>
</evidence>
<dbReference type="STRING" id="745531.A0A0C3PSS8"/>
<dbReference type="Pfam" id="PF05199">
    <property type="entry name" value="GMC_oxred_C"/>
    <property type="match status" value="1"/>
</dbReference>
<reference evidence="7 8" key="1">
    <citation type="journal article" date="2014" name="PLoS Genet.">
        <title>Analysis of the Phlebiopsis gigantea genome, transcriptome and secretome provides insight into its pioneer colonization strategies of wood.</title>
        <authorList>
            <person name="Hori C."/>
            <person name="Ishida T."/>
            <person name="Igarashi K."/>
            <person name="Samejima M."/>
            <person name="Suzuki H."/>
            <person name="Master E."/>
            <person name="Ferreira P."/>
            <person name="Ruiz-Duenas F.J."/>
            <person name="Held B."/>
            <person name="Canessa P."/>
            <person name="Larrondo L.F."/>
            <person name="Schmoll M."/>
            <person name="Druzhinina I.S."/>
            <person name="Kubicek C.P."/>
            <person name="Gaskell J.A."/>
            <person name="Kersten P."/>
            <person name="St John F."/>
            <person name="Glasner J."/>
            <person name="Sabat G."/>
            <person name="Splinter BonDurant S."/>
            <person name="Syed K."/>
            <person name="Yadav J."/>
            <person name="Mgbeahuruike A.C."/>
            <person name="Kovalchuk A."/>
            <person name="Asiegbu F.O."/>
            <person name="Lackner G."/>
            <person name="Hoffmeister D."/>
            <person name="Rencoret J."/>
            <person name="Gutierrez A."/>
            <person name="Sun H."/>
            <person name="Lindquist E."/>
            <person name="Barry K."/>
            <person name="Riley R."/>
            <person name="Grigoriev I.V."/>
            <person name="Henrissat B."/>
            <person name="Kues U."/>
            <person name="Berka R.M."/>
            <person name="Martinez A.T."/>
            <person name="Covert S.F."/>
            <person name="Blanchette R.A."/>
            <person name="Cullen D."/>
        </authorList>
    </citation>
    <scope>NUCLEOTIDE SEQUENCE [LARGE SCALE GENOMIC DNA]</scope>
    <source>
        <strain evidence="7 8">11061_1 CR5-6</strain>
    </source>
</reference>
<evidence type="ECO:0000256" key="2">
    <source>
        <dbReference type="ARBA" id="ARBA00010790"/>
    </source>
</evidence>
<proteinExistence type="inferred from homology"/>
<comment type="similarity">
    <text evidence="2">Belongs to the GMC oxidoreductase family.</text>
</comment>
<dbReference type="EMBL" id="KN840454">
    <property type="protein sequence ID" value="KIP10468.1"/>
    <property type="molecule type" value="Genomic_DNA"/>
</dbReference>
<evidence type="ECO:0000256" key="4">
    <source>
        <dbReference type="ARBA" id="ARBA00022827"/>
    </source>
</evidence>
<evidence type="ECO:0000256" key="3">
    <source>
        <dbReference type="ARBA" id="ARBA00022630"/>
    </source>
</evidence>
<evidence type="ECO:0000259" key="6">
    <source>
        <dbReference type="PROSITE" id="PS00624"/>
    </source>
</evidence>
<feature type="active site" description="Proton donor" evidence="5">
    <location>
        <position position="588"/>
    </location>
</feature>
<sequence>MDVLNGLLRNARVQDLLSSVTIQGTAAFAALLLILRFHASKKRTTAYVTDLSKVGYVVDAKDGAHGAEVFDVIIVGGGTAGCVLASRLSEDPTIKVLLLEAGESGADLAMTKVPVRCFDFWLSKYEWGMYTEPQVNASGRKMFWPRGWFHTPVHFPVFHYGAPSDYDEWAALQRGQPGADGWSYERFHPYFQKFEKYNPSGDFPDVDVTLRGAQGLVNIGYYGHFGTSTAAFIKASLNAGIAHSHDVNTHKGTLGVTKVHFPLALTYITAKGRRMTAEMAYLTPKVLARPNLKVAINARATRVLFDTTATIPRAVGVEFTDQSGSKYVANASKEVVMSAGSIHTPQILMLSGIGPAEHLSSFNIPVVKDLPGVGSRLTDHIVVDLAYMDKSKTSLQFLKPQNLRQWFKFVKAVAQYQLFGKGPLTCNVGEAAGFVRTDDPTLFPPSPFVQQKAPEDNTTGPGAPDIEIFSSPLAYKEHGMNPSPCLGGDAFMLHTVLLRPKSHGTLRLRSSNPADLPLLDPKYLSDDNDIKVLVRGIKLLQKISRTEPVASMVDPAGDTDPELQHHLGDAPDAEIKQYCRDNVQTLYHPACTARMAPLEDGGVVDPFLRVHGIPNLRIADASVFPSIVAGHTTAPCYAIGEKAADLIKNTVGGTRGGKRYY</sequence>
<dbReference type="GO" id="GO:0050660">
    <property type="term" value="F:flavin adenine dinucleotide binding"/>
    <property type="evidence" value="ECO:0007669"/>
    <property type="project" value="InterPro"/>
</dbReference>
<evidence type="ECO:0000256" key="1">
    <source>
        <dbReference type="ARBA" id="ARBA00001974"/>
    </source>
</evidence>
<protein>
    <recommendedName>
        <fullName evidence="6">Glucose-methanol-choline oxidoreductase N-terminal domain-containing protein</fullName>
    </recommendedName>
</protein>
<dbReference type="PROSITE" id="PS00624">
    <property type="entry name" value="GMC_OXRED_2"/>
    <property type="match status" value="1"/>
</dbReference>
<feature type="domain" description="Glucose-methanol-choline oxidoreductase N-terminal" evidence="6">
    <location>
        <begin position="340"/>
        <end position="354"/>
    </location>
</feature>
<organism evidence="7 8">
    <name type="scientific">Phlebiopsis gigantea (strain 11061_1 CR5-6)</name>
    <name type="common">White-rot fungus</name>
    <name type="synonym">Peniophora gigantea</name>
    <dbReference type="NCBI Taxonomy" id="745531"/>
    <lineage>
        <taxon>Eukaryota</taxon>
        <taxon>Fungi</taxon>
        <taxon>Dikarya</taxon>
        <taxon>Basidiomycota</taxon>
        <taxon>Agaricomycotina</taxon>
        <taxon>Agaricomycetes</taxon>
        <taxon>Polyporales</taxon>
        <taxon>Phanerochaetaceae</taxon>
        <taxon>Phlebiopsis</taxon>
    </lineage>
</organism>
<dbReference type="Gene3D" id="3.30.560.10">
    <property type="entry name" value="Glucose Oxidase, domain 3"/>
    <property type="match status" value="1"/>
</dbReference>
<dbReference type="PANTHER" id="PTHR11552">
    <property type="entry name" value="GLUCOSE-METHANOL-CHOLINE GMC OXIDOREDUCTASE"/>
    <property type="match status" value="1"/>
</dbReference>
<dbReference type="InterPro" id="IPR036188">
    <property type="entry name" value="FAD/NAD-bd_sf"/>
</dbReference>
<evidence type="ECO:0000313" key="7">
    <source>
        <dbReference type="EMBL" id="KIP10468.1"/>
    </source>
</evidence>
<feature type="active site" description="Proton acceptor" evidence="5">
    <location>
        <position position="631"/>
    </location>
</feature>
<dbReference type="Pfam" id="PF00732">
    <property type="entry name" value="GMC_oxred_N"/>
    <property type="match status" value="1"/>
</dbReference>
<keyword evidence="4" id="KW-0274">FAD</keyword>
<keyword evidence="3" id="KW-0285">Flavoprotein</keyword>
<dbReference type="AlphaFoldDB" id="A0A0C3PSS8"/>
<dbReference type="GO" id="GO:0016614">
    <property type="term" value="F:oxidoreductase activity, acting on CH-OH group of donors"/>
    <property type="evidence" value="ECO:0007669"/>
    <property type="project" value="InterPro"/>
</dbReference>